<accession>A0A1G7K288</accession>
<evidence type="ECO:0000313" key="1">
    <source>
        <dbReference type="EMBL" id="SDF31230.1"/>
    </source>
</evidence>
<dbReference type="Proteomes" id="UP000182427">
    <property type="component" value="Chromosome I"/>
</dbReference>
<dbReference type="AlphaFoldDB" id="A0A1G7K288"/>
<organism evidence="1 2">
    <name type="scientific">Terriglobus roseus</name>
    <dbReference type="NCBI Taxonomy" id="392734"/>
    <lineage>
        <taxon>Bacteria</taxon>
        <taxon>Pseudomonadati</taxon>
        <taxon>Acidobacteriota</taxon>
        <taxon>Terriglobia</taxon>
        <taxon>Terriglobales</taxon>
        <taxon>Acidobacteriaceae</taxon>
        <taxon>Terriglobus</taxon>
    </lineage>
</organism>
<reference evidence="1 2" key="1">
    <citation type="submission" date="2016-10" db="EMBL/GenBank/DDBJ databases">
        <authorList>
            <person name="de Groot N.N."/>
        </authorList>
    </citation>
    <scope>NUCLEOTIDE SEQUENCE [LARGE SCALE GENOMIC DNA]</scope>
    <source>
        <strain evidence="1 2">GAS232</strain>
    </source>
</reference>
<keyword evidence="2" id="KW-1185">Reference proteome</keyword>
<gene>
    <name evidence="1" type="ORF">SAMN05444167_2031</name>
</gene>
<protein>
    <submittedName>
        <fullName evidence="1">Uncharacterized protein</fullName>
    </submittedName>
</protein>
<sequence>MSMCNHNSVNPAIRGEGFLKNFLESSLSLQNGAGLHRRLPIFRGKFHDCFLALASVHVVDFTEQFNT</sequence>
<evidence type="ECO:0000313" key="2">
    <source>
        <dbReference type="Proteomes" id="UP000182427"/>
    </source>
</evidence>
<name>A0A1G7K288_9BACT</name>
<dbReference type="EMBL" id="LT629690">
    <property type="protein sequence ID" value="SDF31230.1"/>
    <property type="molecule type" value="Genomic_DNA"/>
</dbReference>
<proteinExistence type="predicted"/>